<dbReference type="KEGG" id="peh:Spb1_40150"/>
<name>A0A518GTZ3_9PLAN</name>
<keyword evidence="2" id="KW-1185">Reference proteome</keyword>
<evidence type="ECO:0000313" key="1">
    <source>
        <dbReference type="EMBL" id="QDV32067.1"/>
    </source>
</evidence>
<dbReference type="EMBL" id="CP036299">
    <property type="protein sequence ID" value="QDV32067.1"/>
    <property type="molecule type" value="Genomic_DNA"/>
</dbReference>
<accession>A0A518GTZ3</accession>
<protein>
    <submittedName>
        <fullName evidence="1">Uncharacterized protein</fullName>
    </submittedName>
</protein>
<organism evidence="1 2">
    <name type="scientific">Planctopirus ephydatiae</name>
    <dbReference type="NCBI Taxonomy" id="2528019"/>
    <lineage>
        <taxon>Bacteria</taxon>
        <taxon>Pseudomonadati</taxon>
        <taxon>Planctomycetota</taxon>
        <taxon>Planctomycetia</taxon>
        <taxon>Planctomycetales</taxon>
        <taxon>Planctomycetaceae</taxon>
        <taxon>Planctopirus</taxon>
    </lineage>
</organism>
<sequence>MLTSGKGDCHVGATTPSLLQEADDPAGKVLSQAGVLQTLGPTEIEQQPVVASKVPAQRTDQFRVRQSLVRQFQLSILLTFHDTLRQGGAGINNAEILRPADALPGSRNICYPCYSKPKGETRVQ</sequence>
<dbReference type="AlphaFoldDB" id="A0A518GTZ3"/>
<dbReference type="Proteomes" id="UP000315349">
    <property type="component" value="Chromosome"/>
</dbReference>
<proteinExistence type="predicted"/>
<gene>
    <name evidence="1" type="ORF">Spb1_40150</name>
</gene>
<reference evidence="1 2" key="1">
    <citation type="submission" date="2019-02" db="EMBL/GenBank/DDBJ databases">
        <title>Deep-cultivation of Planctomycetes and their phenomic and genomic characterization uncovers novel biology.</title>
        <authorList>
            <person name="Wiegand S."/>
            <person name="Jogler M."/>
            <person name="Boedeker C."/>
            <person name="Pinto D."/>
            <person name="Vollmers J."/>
            <person name="Rivas-Marin E."/>
            <person name="Kohn T."/>
            <person name="Peeters S.H."/>
            <person name="Heuer A."/>
            <person name="Rast P."/>
            <person name="Oberbeckmann S."/>
            <person name="Bunk B."/>
            <person name="Jeske O."/>
            <person name="Meyerdierks A."/>
            <person name="Storesund J.E."/>
            <person name="Kallscheuer N."/>
            <person name="Luecker S."/>
            <person name="Lage O.M."/>
            <person name="Pohl T."/>
            <person name="Merkel B.J."/>
            <person name="Hornburger P."/>
            <person name="Mueller R.-W."/>
            <person name="Bruemmer F."/>
            <person name="Labrenz M."/>
            <person name="Spormann A.M."/>
            <person name="Op den Camp H."/>
            <person name="Overmann J."/>
            <person name="Amann R."/>
            <person name="Jetten M.S.M."/>
            <person name="Mascher T."/>
            <person name="Medema M.H."/>
            <person name="Devos D.P."/>
            <person name="Kaster A.-K."/>
            <person name="Ovreas L."/>
            <person name="Rohde M."/>
            <person name="Galperin M.Y."/>
            <person name="Jogler C."/>
        </authorList>
    </citation>
    <scope>NUCLEOTIDE SEQUENCE [LARGE SCALE GENOMIC DNA]</scope>
    <source>
        <strain evidence="1 2">Spb1</strain>
    </source>
</reference>
<evidence type="ECO:0000313" key="2">
    <source>
        <dbReference type="Proteomes" id="UP000315349"/>
    </source>
</evidence>